<evidence type="ECO:0008006" key="4">
    <source>
        <dbReference type="Google" id="ProtNLM"/>
    </source>
</evidence>
<evidence type="ECO:0000256" key="1">
    <source>
        <dbReference type="SAM" id="Phobius"/>
    </source>
</evidence>
<dbReference type="EMBL" id="FXAW01000001">
    <property type="protein sequence ID" value="SMG09959.1"/>
    <property type="molecule type" value="Genomic_DNA"/>
</dbReference>
<sequence>MKSICKNCKSEVEQNYCPNCGRKADLNRINGRYIFTEITSVLYLDKGILYTIRELLIRPGSTIRSFIKEDRNRLVKPVIFIIICSLIYSLIRQILQFEDGYIHYNDSENSTAMYIFGWISDNYGYGNLIMGIFIALWAKVLFKKFGYNFFEILILLCFVMGIGMLILALFGIIEGLTQLAVLQFGAILFVIYATWAIAQFFDKKKFSSYMKAFLAYFLGMLTFTLAIILIGNLIDFLV</sequence>
<dbReference type="AlphaFoldDB" id="A0A1X7I7U4"/>
<dbReference type="InterPro" id="IPR022134">
    <property type="entry name" value="DUF3667"/>
</dbReference>
<dbReference type="STRING" id="1028.SAMN05661096_00275"/>
<dbReference type="RefSeq" id="WP_085515290.1">
    <property type="nucleotide sequence ID" value="NZ_FXAW01000001.1"/>
</dbReference>
<accession>A0A1X7I7U4</accession>
<keyword evidence="1" id="KW-0472">Membrane</keyword>
<feature type="transmembrane region" description="Helical" evidence="1">
    <location>
        <begin position="213"/>
        <end position="234"/>
    </location>
</feature>
<reference evidence="3" key="1">
    <citation type="submission" date="2017-04" db="EMBL/GenBank/DDBJ databases">
        <authorList>
            <person name="Varghese N."/>
            <person name="Submissions S."/>
        </authorList>
    </citation>
    <scope>NUCLEOTIDE SEQUENCE [LARGE SCALE GENOMIC DNA]</scope>
    <source>
        <strain evidence="3">DSM 4125</strain>
    </source>
</reference>
<organism evidence="2 3">
    <name type="scientific">Marivirga sericea</name>
    <dbReference type="NCBI Taxonomy" id="1028"/>
    <lineage>
        <taxon>Bacteria</taxon>
        <taxon>Pseudomonadati</taxon>
        <taxon>Bacteroidota</taxon>
        <taxon>Cytophagia</taxon>
        <taxon>Cytophagales</taxon>
        <taxon>Marivirgaceae</taxon>
        <taxon>Marivirga</taxon>
    </lineage>
</organism>
<keyword evidence="1" id="KW-0812">Transmembrane</keyword>
<gene>
    <name evidence="2" type="ORF">SAMN05661096_00275</name>
</gene>
<feature type="transmembrane region" description="Helical" evidence="1">
    <location>
        <begin position="74"/>
        <end position="91"/>
    </location>
</feature>
<protein>
    <recommendedName>
        <fullName evidence="4">DUF3667 domain-containing protein</fullName>
    </recommendedName>
</protein>
<dbReference type="Pfam" id="PF12412">
    <property type="entry name" value="DUF3667"/>
    <property type="match status" value="1"/>
</dbReference>
<name>A0A1X7I7U4_9BACT</name>
<dbReference type="OrthoDB" id="7446256at2"/>
<evidence type="ECO:0000313" key="2">
    <source>
        <dbReference type="EMBL" id="SMG09959.1"/>
    </source>
</evidence>
<proteinExistence type="predicted"/>
<evidence type="ECO:0000313" key="3">
    <source>
        <dbReference type="Proteomes" id="UP000193804"/>
    </source>
</evidence>
<dbReference type="Proteomes" id="UP000193804">
    <property type="component" value="Unassembled WGS sequence"/>
</dbReference>
<keyword evidence="3" id="KW-1185">Reference proteome</keyword>
<feature type="transmembrane region" description="Helical" evidence="1">
    <location>
        <begin position="123"/>
        <end position="142"/>
    </location>
</feature>
<keyword evidence="1" id="KW-1133">Transmembrane helix</keyword>
<feature type="transmembrane region" description="Helical" evidence="1">
    <location>
        <begin position="149"/>
        <end position="173"/>
    </location>
</feature>
<feature type="transmembrane region" description="Helical" evidence="1">
    <location>
        <begin position="179"/>
        <end position="201"/>
    </location>
</feature>